<feature type="transmembrane region" description="Helical" evidence="1">
    <location>
        <begin position="218"/>
        <end position="241"/>
    </location>
</feature>
<feature type="transmembrane region" description="Helical" evidence="1">
    <location>
        <begin position="150"/>
        <end position="169"/>
    </location>
</feature>
<evidence type="ECO:0000256" key="1">
    <source>
        <dbReference type="SAM" id="Phobius"/>
    </source>
</evidence>
<dbReference type="PANTHER" id="PTHR30503:SF3">
    <property type="entry name" value="INNER MEMBRANE PROTEIN YEDI"/>
    <property type="match status" value="1"/>
</dbReference>
<keyword evidence="1" id="KW-1133">Transmembrane helix</keyword>
<reference evidence="4 5" key="1">
    <citation type="submission" date="2016-06" db="EMBL/GenBank/DDBJ databases">
        <title>Complete genome sequences of Bordetella bronchialis and Bordetella flabilis.</title>
        <authorList>
            <person name="LiPuma J.J."/>
            <person name="Spilker T."/>
        </authorList>
    </citation>
    <scope>NUCLEOTIDE SEQUENCE [LARGE SCALE GENOMIC DNA]</scope>
    <source>
        <strain evidence="3 5">AU17976</strain>
        <strain evidence="2 4">AU3182</strain>
    </source>
</reference>
<sequence>MAGSSFFALLDDIATLLDDVALMTKTAATKTAGVLGDDLALNARQVSGVEVNRELPVVWAVAKGSLRNKLILVPAALLISAIAPWAIVPLLMVGGAFLCFEGFEKILHAWSHRGRPQARHLERKQMLQDRSVDIVAFEREKVKGAIRTDFILSAEIVVIALGTVASATFGQRVAVLAGVAVIMTAGVYGAVAAIVKLDDAGLYLSARRWPGASTVGRALVAAAPYMMKGLSVLGTIAMFTVGGSIVAHGVGAVGHRIEAWTDAVGSQAWAHALLRVPLYALFGVMLGALVTGLVEAVRRLRGH</sequence>
<keyword evidence="1" id="KW-0472">Membrane</keyword>
<dbReference type="PIRSF" id="PIRSF016660">
    <property type="entry name" value="YedI"/>
    <property type="match status" value="1"/>
</dbReference>
<keyword evidence="4" id="KW-1185">Reference proteome</keyword>
<feature type="transmembrane region" description="Helical" evidence="1">
    <location>
        <begin position="175"/>
        <end position="197"/>
    </location>
</feature>
<dbReference type="EMBL" id="CP016170">
    <property type="protein sequence ID" value="ANN68318.1"/>
    <property type="molecule type" value="Genomic_DNA"/>
</dbReference>
<dbReference type="InterPro" id="IPR008526">
    <property type="entry name" value="YedI"/>
</dbReference>
<dbReference type="OrthoDB" id="9814178at2"/>
<dbReference type="RefSeq" id="WP_066354364.1">
    <property type="nucleotide sequence ID" value="NZ_CBCSFJ010000013.1"/>
</dbReference>
<dbReference type="Proteomes" id="UP000092213">
    <property type="component" value="Chromosome"/>
</dbReference>
<organism evidence="3 5">
    <name type="scientific">Bordetella bronchialis</name>
    <dbReference type="NCBI Taxonomy" id="463025"/>
    <lineage>
        <taxon>Bacteria</taxon>
        <taxon>Pseudomonadati</taxon>
        <taxon>Pseudomonadota</taxon>
        <taxon>Betaproteobacteria</taxon>
        <taxon>Burkholderiales</taxon>
        <taxon>Alcaligenaceae</taxon>
        <taxon>Bordetella</taxon>
    </lineage>
</organism>
<dbReference type="Pfam" id="PF05661">
    <property type="entry name" value="DUF808"/>
    <property type="match status" value="1"/>
</dbReference>
<proteinExistence type="predicted"/>
<dbReference type="EMBL" id="CP016171">
    <property type="protein sequence ID" value="ANN73458.1"/>
    <property type="molecule type" value="Genomic_DNA"/>
</dbReference>
<dbReference type="PANTHER" id="PTHR30503">
    <property type="entry name" value="INNER MEMBRANE PROTEIN YEDI"/>
    <property type="match status" value="1"/>
</dbReference>
<dbReference type="KEGG" id="bbro:BAU06_20230"/>
<evidence type="ECO:0000313" key="3">
    <source>
        <dbReference type="EMBL" id="ANN73458.1"/>
    </source>
</evidence>
<evidence type="ECO:0000313" key="4">
    <source>
        <dbReference type="Proteomes" id="UP000091897"/>
    </source>
</evidence>
<dbReference type="Proteomes" id="UP000091897">
    <property type="component" value="Chromosome"/>
</dbReference>
<feature type="transmembrane region" description="Helical" evidence="1">
    <location>
        <begin position="278"/>
        <end position="297"/>
    </location>
</feature>
<dbReference type="AlphaFoldDB" id="A0A193G1C0"/>
<evidence type="ECO:0000313" key="5">
    <source>
        <dbReference type="Proteomes" id="UP000092213"/>
    </source>
</evidence>
<dbReference type="STRING" id="463025.BAU08_20760"/>
<protein>
    <recommendedName>
        <fullName evidence="6">ABC transporter</fullName>
    </recommendedName>
</protein>
<accession>A0A193G1C0</accession>
<evidence type="ECO:0008006" key="6">
    <source>
        <dbReference type="Google" id="ProtNLM"/>
    </source>
</evidence>
<name>A0A193G1C0_9BORD</name>
<gene>
    <name evidence="2" type="ORF">BAU06_20230</name>
    <name evidence="3" type="ORF">BAU08_20760</name>
</gene>
<feature type="transmembrane region" description="Helical" evidence="1">
    <location>
        <begin position="71"/>
        <end position="100"/>
    </location>
</feature>
<keyword evidence="1" id="KW-0812">Transmembrane</keyword>
<evidence type="ECO:0000313" key="2">
    <source>
        <dbReference type="EMBL" id="ANN68318.1"/>
    </source>
</evidence>
<dbReference type="GO" id="GO:0005886">
    <property type="term" value="C:plasma membrane"/>
    <property type="evidence" value="ECO:0007669"/>
    <property type="project" value="TreeGrafter"/>
</dbReference>